<dbReference type="AlphaFoldDB" id="A0A212R283"/>
<dbReference type="GO" id="GO:0016740">
    <property type="term" value="F:transferase activity"/>
    <property type="evidence" value="ECO:0007669"/>
    <property type="project" value="UniProtKB-KW"/>
</dbReference>
<dbReference type="EMBL" id="FYEK01000028">
    <property type="protein sequence ID" value="SNB66144.1"/>
    <property type="molecule type" value="Genomic_DNA"/>
</dbReference>
<dbReference type="InParanoid" id="A0A212R283"/>
<evidence type="ECO:0000313" key="3">
    <source>
        <dbReference type="Proteomes" id="UP000197025"/>
    </source>
</evidence>
<gene>
    <name evidence="2" type="ORF">SAMN02746019_00000680</name>
</gene>
<dbReference type="InterPro" id="IPR001455">
    <property type="entry name" value="TusA-like"/>
</dbReference>
<organism evidence="2 3">
    <name type="scientific">Thermoflexus hugenholtzii JAD2</name>
    <dbReference type="NCBI Taxonomy" id="877466"/>
    <lineage>
        <taxon>Bacteria</taxon>
        <taxon>Bacillati</taxon>
        <taxon>Chloroflexota</taxon>
        <taxon>Thermoflexia</taxon>
        <taxon>Thermoflexales</taxon>
        <taxon>Thermoflexaceae</taxon>
        <taxon>Thermoflexus</taxon>
    </lineage>
</organism>
<dbReference type="Gene3D" id="3.30.110.40">
    <property type="entry name" value="TusA-like domain"/>
    <property type="match status" value="1"/>
</dbReference>
<proteinExistence type="predicted"/>
<evidence type="ECO:0000259" key="1">
    <source>
        <dbReference type="Pfam" id="PF01206"/>
    </source>
</evidence>
<feature type="domain" description="UPF0033" evidence="1">
    <location>
        <begin position="21"/>
        <end position="76"/>
    </location>
</feature>
<name>A0A212R283_9CHLR</name>
<sequence>MAWIVRTVDLRAGIELCTDSPIGRVQQALAGLEPGEAVAVWVKGYADEFTVTAWAKRNGYTVLEVQREGEEARILLGVSL</sequence>
<evidence type="ECO:0000313" key="2">
    <source>
        <dbReference type="EMBL" id="SNB66144.1"/>
    </source>
</evidence>
<dbReference type="CDD" id="cd00291">
    <property type="entry name" value="SirA_YedF_YeeD"/>
    <property type="match status" value="1"/>
</dbReference>
<keyword evidence="3" id="KW-1185">Reference proteome</keyword>
<accession>A0A212R283</accession>
<dbReference type="Proteomes" id="UP000197025">
    <property type="component" value="Unassembled WGS sequence"/>
</dbReference>
<reference evidence="3" key="1">
    <citation type="submission" date="2017-06" db="EMBL/GenBank/DDBJ databases">
        <authorList>
            <person name="Varghese N."/>
            <person name="Submissions S."/>
        </authorList>
    </citation>
    <scope>NUCLEOTIDE SEQUENCE [LARGE SCALE GENOMIC DNA]</scope>
    <source>
        <strain evidence="3">JAD2</strain>
    </source>
</reference>
<dbReference type="Pfam" id="PF01206">
    <property type="entry name" value="TusA"/>
    <property type="match status" value="1"/>
</dbReference>
<keyword evidence="2" id="KW-0808">Transferase</keyword>
<dbReference type="OrthoDB" id="5325383at2"/>
<protein>
    <submittedName>
        <fullName evidence="2">TusA-related sulfurtransferase</fullName>
    </submittedName>
</protein>
<dbReference type="SUPFAM" id="SSF64307">
    <property type="entry name" value="SirA-like"/>
    <property type="match status" value="1"/>
</dbReference>
<dbReference type="RefSeq" id="WP_088571326.1">
    <property type="nucleotide sequence ID" value="NZ_FYEK01000028.1"/>
</dbReference>
<dbReference type="InterPro" id="IPR036868">
    <property type="entry name" value="TusA-like_sf"/>
</dbReference>